<dbReference type="PANTHER" id="PTHR42718:SF9">
    <property type="entry name" value="MAJOR FACILITATOR SUPERFAMILY MULTIDRUG TRANSPORTER MFSC"/>
    <property type="match status" value="1"/>
</dbReference>
<feature type="transmembrane region" description="Helical" evidence="6">
    <location>
        <begin position="347"/>
        <end position="365"/>
    </location>
</feature>
<dbReference type="GO" id="GO:0016020">
    <property type="term" value="C:membrane"/>
    <property type="evidence" value="ECO:0007669"/>
    <property type="project" value="UniProtKB-SubCell"/>
</dbReference>
<feature type="transmembrane region" description="Helical" evidence="6">
    <location>
        <begin position="430"/>
        <end position="448"/>
    </location>
</feature>
<dbReference type="InterPro" id="IPR036259">
    <property type="entry name" value="MFS_trans_sf"/>
</dbReference>
<evidence type="ECO:0000256" key="1">
    <source>
        <dbReference type="ARBA" id="ARBA00004141"/>
    </source>
</evidence>
<reference evidence="8 9" key="1">
    <citation type="submission" date="2018-06" db="EMBL/GenBank/DDBJ databases">
        <title>Draft genome sequence of hyperthermophilic methanogen Methanothermobacter tenebrarum sp. MCM-B 1447.</title>
        <authorList>
            <person name="Pore S.D."/>
            <person name="Dagar S."/>
            <person name="Dhakephalkar P.K."/>
        </authorList>
    </citation>
    <scope>NUCLEOTIDE SEQUENCE [LARGE SCALE GENOMIC DNA]</scope>
    <source>
        <strain evidence="8 9">MCM B 1447</strain>
    </source>
</reference>
<dbReference type="AlphaFoldDB" id="A0A328P850"/>
<feature type="transmembrane region" description="Helical" evidence="6">
    <location>
        <begin position="323"/>
        <end position="341"/>
    </location>
</feature>
<dbReference type="PANTHER" id="PTHR42718">
    <property type="entry name" value="MAJOR FACILITATOR SUPERFAMILY MULTIDRUG TRANSPORTER MFSC"/>
    <property type="match status" value="1"/>
</dbReference>
<dbReference type="InterPro" id="IPR011701">
    <property type="entry name" value="MFS"/>
</dbReference>
<feature type="transmembrane region" description="Helical" evidence="6">
    <location>
        <begin position="75"/>
        <end position="94"/>
    </location>
</feature>
<evidence type="ECO:0000256" key="4">
    <source>
        <dbReference type="ARBA" id="ARBA00022989"/>
    </source>
</evidence>
<feature type="transmembrane region" description="Helical" evidence="6">
    <location>
        <begin position="100"/>
        <end position="121"/>
    </location>
</feature>
<feature type="transmembrane region" description="Helical" evidence="6">
    <location>
        <begin position="220"/>
        <end position="238"/>
    </location>
</feature>
<evidence type="ECO:0000259" key="7">
    <source>
        <dbReference type="PROSITE" id="PS50850"/>
    </source>
</evidence>
<dbReference type="EMBL" id="QLOE01000015">
    <property type="protein sequence ID" value="RAO78478.1"/>
    <property type="molecule type" value="Genomic_DNA"/>
</dbReference>
<dbReference type="Pfam" id="PF07690">
    <property type="entry name" value="MFS_1"/>
    <property type="match status" value="2"/>
</dbReference>
<dbReference type="PROSITE" id="PS50850">
    <property type="entry name" value="MFS"/>
    <property type="match status" value="1"/>
</dbReference>
<evidence type="ECO:0000313" key="9">
    <source>
        <dbReference type="Proteomes" id="UP000249782"/>
    </source>
</evidence>
<dbReference type="GO" id="GO:0022857">
    <property type="term" value="F:transmembrane transporter activity"/>
    <property type="evidence" value="ECO:0007669"/>
    <property type="project" value="InterPro"/>
</dbReference>
<comment type="subcellular location">
    <subcellularLocation>
        <location evidence="1">Membrane</location>
        <topology evidence="1">Multi-pass membrane protein</topology>
    </subcellularLocation>
</comment>
<feature type="transmembrane region" description="Helical" evidence="6">
    <location>
        <begin position="42"/>
        <end position="63"/>
    </location>
</feature>
<comment type="caution">
    <text evidence="8">The sequence shown here is derived from an EMBL/GenBank/DDBJ whole genome shotgun (WGS) entry which is preliminary data.</text>
</comment>
<accession>A0A328P850</accession>
<organism evidence="8 9">
    <name type="scientific">Methanothermobacter tenebrarum</name>
    <dbReference type="NCBI Taxonomy" id="680118"/>
    <lineage>
        <taxon>Archaea</taxon>
        <taxon>Methanobacteriati</taxon>
        <taxon>Methanobacteriota</taxon>
        <taxon>Methanomada group</taxon>
        <taxon>Methanobacteria</taxon>
        <taxon>Methanobacteriales</taxon>
        <taxon>Methanobacteriaceae</taxon>
        <taxon>Methanothermobacter</taxon>
    </lineage>
</organism>
<dbReference type="Proteomes" id="UP000249782">
    <property type="component" value="Unassembled WGS sequence"/>
</dbReference>
<proteinExistence type="predicted"/>
<keyword evidence="3 6" id="KW-0812">Transmembrane</keyword>
<evidence type="ECO:0000256" key="5">
    <source>
        <dbReference type="ARBA" id="ARBA00023136"/>
    </source>
</evidence>
<feature type="transmembrane region" description="Helical" evidence="6">
    <location>
        <begin position="259"/>
        <end position="282"/>
    </location>
</feature>
<dbReference type="PRINTS" id="PR01036">
    <property type="entry name" value="TCRTETB"/>
</dbReference>
<dbReference type="OrthoDB" id="117970at2157"/>
<feature type="transmembrane region" description="Helical" evidence="6">
    <location>
        <begin position="133"/>
        <end position="155"/>
    </location>
</feature>
<keyword evidence="9" id="KW-1185">Reference proteome</keyword>
<keyword evidence="2" id="KW-0813">Transport</keyword>
<dbReference type="CDD" id="cd17321">
    <property type="entry name" value="MFS_MMR_MDR_like"/>
    <property type="match status" value="1"/>
</dbReference>
<protein>
    <submittedName>
        <fullName evidence="8">MFS transporter</fullName>
    </submittedName>
</protein>
<evidence type="ECO:0000256" key="2">
    <source>
        <dbReference type="ARBA" id="ARBA00022448"/>
    </source>
</evidence>
<dbReference type="FunFam" id="1.20.1250.20:FF:000503">
    <property type="entry name" value="Drug resistance transporter, EmrB/QacA subfamily"/>
    <property type="match status" value="1"/>
</dbReference>
<feature type="domain" description="Major facilitator superfamily (MFS) profile" evidence="7">
    <location>
        <begin position="9"/>
        <end position="454"/>
    </location>
</feature>
<evidence type="ECO:0000256" key="3">
    <source>
        <dbReference type="ARBA" id="ARBA00022692"/>
    </source>
</evidence>
<keyword evidence="4 6" id="KW-1133">Transmembrane helix</keyword>
<dbReference type="InterPro" id="IPR020846">
    <property type="entry name" value="MFS_dom"/>
</dbReference>
<keyword evidence="5 6" id="KW-0472">Membrane</keyword>
<dbReference type="Gene3D" id="1.20.1250.20">
    <property type="entry name" value="MFS general substrate transporter like domains"/>
    <property type="match status" value="1"/>
</dbReference>
<name>A0A328P850_9EURY</name>
<feature type="transmembrane region" description="Helical" evidence="6">
    <location>
        <begin position="386"/>
        <end position="410"/>
    </location>
</feature>
<feature type="transmembrane region" description="Helical" evidence="6">
    <location>
        <begin position="194"/>
        <end position="214"/>
    </location>
</feature>
<feature type="transmembrane region" description="Helical" evidence="6">
    <location>
        <begin position="288"/>
        <end position="311"/>
    </location>
</feature>
<sequence>MGKSLKLYVLLAATLSSFLTPFMGSSINVALPVIGREFQIDAILQTWIPTAYLLAAAMFAVPFGRLSEIKGMKKIFIYGNIIFFIASLLSALAPNAILLIIFRLLQGVGSAMMFVTGLAILTRVYPPMERGKVIGINTAAVYVGLSLGPVLGGALTHYIGWRSLFLVTIPITLLVVFIMSRVREDWADAKGETFDLGGSISYSTFLFLLIYGFSILPDKTAYILLIGSILIASLFFWIELNNPSPVFNLRLFKNFTFTFSSLAALINYSATFGVSLLLSYYLQYIKGLTPNIAGLILVIQPVLMALVAPVAGRASDKFNPQKLAALGMAIISIALFSLTFINALTPLWMILISLAILGIGFGLFSSPNTNAIMSSVEKKYFGIASATVSTMRLIGQSFSIGIVTLIFALILGRVKIEPSNFNLLLRSTHISFSVFAILCFIGIFAALARRRSATNET</sequence>
<feature type="transmembrane region" description="Helical" evidence="6">
    <location>
        <begin position="161"/>
        <end position="182"/>
    </location>
</feature>
<dbReference type="SUPFAM" id="SSF103473">
    <property type="entry name" value="MFS general substrate transporter"/>
    <property type="match status" value="1"/>
</dbReference>
<evidence type="ECO:0000256" key="6">
    <source>
        <dbReference type="SAM" id="Phobius"/>
    </source>
</evidence>
<evidence type="ECO:0000313" key="8">
    <source>
        <dbReference type="EMBL" id="RAO78478.1"/>
    </source>
</evidence>
<gene>
    <name evidence="8" type="ORF">DPC56_07895</name>
</gene>
<dbReference type="Gene3D" id="1.20.1720.10">
    <property type="entry name" value="Multidrug resistance protein D"/>
    <property type="match status" value="1"/>
</dbReference>